<evidence type="ECO:0000313" key="3">
    <source>
        <dbReference type="Proteomes" id="UP001166291"/>
    </source>
</evidence>
<reference evidence="2" key="1">
    <citation type="submission" date="2021-07" db="EMBL/GenBank/DDBJ databases">
        <title>Zhongshania sp. CAU 1632 isolated from seawater.</title>
        <authorList>
            <person name="Kim W."/>
        </authorList>
    </citation>
    <scope>NUCLEOTIDE SEQUENCE</scope>
    <source>
        <strain evidence="2">CAU 1632</strain>
    </source>
</reference>
<organism evidence="2 3">
    <name type="scientific">Zhongshania aquimaris</name>
    <dbReference type="NCBI Taxonomy" id="2857107"/>
    <lineage>
        <taxon>Bacteria</taxon>
        <taxon>Pseudomonadati</taxon>
        <taxon>Pseudomonadota</taxon>
        <taxon>Gammaproteobacteria</taxon>
        <taxon>Cellvibrionales</taxon>
        <taxon>Spongiibacteraceae</taxon>
        <taxon>Zhongshania</taxon>
    </lineage>
</organism>
<gene>
    <name evidence="2" type="ORF">KXJ70_13805</name>
</gene>
<comment type="caution">
    <text evidence="2">The sequence shown here is derived from an EMBL/GenBank/DDBJ whole genome shotgun (WGS) entry which is preliminary data.</text>
</comment>
<dbReference type="Pfam" id="PF08668">
    <property type="entry name" value="HDOD"/>
    <property type="match status" value="1"/>
</dbReference>
<dbReference type="PANTHER" id="PTHR33525">
    <property type="match status" value="1"/>
</dbReference>
<dbReference type="InterPro" id="IPR006675">
    <property type="entry name" value="HDIG_dom"/>
</dbReference>
<proteinExistence type="predicted"/>
<dbReference type="NCBIfam" id="TIGR00277">
    <property type="entry name" value="HDIG"/>
    <property type="match status" value="1"/>
</dbReference>
<dbReference type="PANTHER" id="PTHR33525:SF6">
    <property type="entry name" value="HDOD DOMAIN-CONTAINING PROTEIN"/>
    <property type="match status" value="1"/>
</dbReference>
<feature type="domain" description="HDOD" evidence="1">
    <location>
        <begin position="14"/>
        <end position="211"/>
    </location>
</feature>
<protein>
    <submittedName>
        <fullName evidence="2">HDOD domain-containing protein</fullName>
    </submittedName>
</protein>
<evidence type="ECO:0000259" key="1">
    <source>
        <dbReference type="PROSITE" id="PS51833"/>
    </source>
</evidence>
<dbReference type="InterPro" id="IPR003607">
    <property type="entry name" value="HD/PDEase_dom"/>
</dbReference>
<evidence type="ECO:0000313" key="2">
    <source>
        <dbReference type="EMBL" id="MBW2941867.1"/>
    </source>
</evidence>
<dbReference type="RefSeq" id="WP_219044089.1">
    <property type="nucleotide sequence ID" value="NZ_JAHWDQ010000003.1"/>
</dbReference>
<name>A0ABS6VU63_9GAMM</name>
<accession>A0ABS6VU63</accession>
<sequence>MSNAHELVAKTTSLISFPDVAIALNSALSNGDNSSKTVTEIIERDPALTAAVLRISNSAAMNTGVEINTVSRAVSRLGYRQINELVLGIEVARSFNGLSNDLITIEDFWQHSLYCASIAKRIAKLCKGVDAGAAFTAGLLHDIGQLIIFSRLAEESEEFLSKSISDFDGLSTYISEKQVLGYDHSNVGLELAMRWKLPLSLQQCLFAHHEPNKIQPTPDLVMIVHIANSLAVLAELKSSSLDDAPDIEASAWTQLKLNSDHIPALLDGINEEVSDLLNIFTSH</sequence>
<dbReference type="CDD" id="cd00077">
    <property type="entry name" value="HDc"/>
    <property type="match status" value="1"/>
</dbReference>
<dbReference type="InterPro" id="IPR052340">
    <property type="entry name" value="RNase_Y/CdgJ"/>
</dbReference>
<dbReference type="EMBL" id="JAHWDQ010000003">
    <property type="protein sequence ID" value="MBW2941867.1"/>
    <property type="molecule type" value="Genomic_DNA"/>
</dbReference>
<dbReference type="PROSITE" id="PS51833">
    <property type="entry name" value="HDOD"/>
    <property type="match status" value="1"/>
</dbReference>
<dbReference type="SMART" id="SM00471">
    <property type="entry name" value="HDc"/>
    <property type="match status" value="1"/>
</dbReference>
<dbReference type="Proteomes" id="UP001166291">
    <property type="component" value="Unassembled WGS sequence"/>
</dbReference>
<dbReference type="InterPro" id="IPR013976">
    <property type="entry name" value="HDOD"/>
</dbReference>
<keyword evidence="3" id="KW-1185">Reference proteome</keyword>